<dbReference type="Pfam" id="PF10054">
    <property type="entry name" value="DUF2291"/>
    <property type="match status" value="1"/>
</dbReference>
<dbReference type="SUPFAM" id="SSF141318">
    <property type="entry name" value="TM0957-like"/>
    <property type="match status" value="1"/>
</dbReference>
<name>A0A6J7GZE9_9ZZZZ</name>
<proteinExistence type="predicted"/>
<dbReference type="InterPro" id="IPR014582">
    <property type="entry name" value="UCP033535_lipo"/>
</dbReference>
<dbReference type="EMBL" id="CAFBMS010000018">
    <property type="protein sequence ID" value="CAB4913951.1"/>
    <property type="molecule type" value="Genomic_DNA"/>
</dbReference>
<evidence type="ECO:0000313" key="1">
    <source>
        <dbReference type="EMBL" id="CAB4913951.1"/>
    </source>
</evidence>
<protein>
    <submittedName>
        <fullName evidence="1">Unannotated protein</fullName>
    </submittedName>
</protein>
<accession>A0A6J7GZE9</accession>
<organism evidence="1">
    <name type="scientific">freshwater metagenome</name>
    <dbReference type="NCBI Taxonomy" id="449393"/>
    <lineage>
        <taxon>unclassified sequences</taxon>
        <taxon>metagenomes</taxon>
        <taxon>ecological metagenomes</taxon>
    </lineage>
</organism>
<gene>
    <name evidence="1" type="ORF">UFOPK3614_00471</name>
</gene>
<dbReference type="InterPro" id="IPR036215">
    <property type="entry name" value="TM0957-like_sf"/>
</dbReference>
<reference evidence="1" key="1">
    <citation type="submission" date="2020-05" db="EMBL/GenBank/DDBJ databases">
        <authorList>
            <person name="Chiriac C."/>
            <person name="Salcher M."/>
            <person name="Ghai R."/>
            <person name="Kavagutti S V."/>
        </authorList>
    </citation>
    <scope>NUCLEOTIDE SEQUENCE</scope>
</reference>
<sequence length="215" mass="23100">MNFFKGLSNRNRRFVLGGGTAILVLLFVFVNTTFLSDAEVAADAPKEFSLTDFAAKSLPLIAADIQAKAIDMAIVAEAVDKDIVAAGAEFGRDLGNKSFVFAVKTTAKVKSVDENFIILDVPGASAQDTFNIPVGLALSGNPLRDVTGTITFGDFYDQTQYQDAANALKDLVRSSIIDKLDLKTITGKTLEIYGAWNNGPLKNVYNIQPTSIVVK</sequence>
<dbReference type="AlphaFoldDB" id="A0A6J7GZE9"/>